<dbReference type="PANTHER" id="PTHR45973">
    <property type="entry name" value="PROTEIN PHOSPHATASE 1 REGULATORY SUBUNIT SDS22-RELATED"/>
    <property type="match status" value="1"/>
</dbReference>
<comment type="subcellular location">
    <subcellularLocation>
        <location evidence="1">Cell projection</location>
        <location evidence="1">Cilium</location>
    </subcellularLocation>
</comment>
<keyword evidence="5" id="KW-0966">Cell projection</keyword>
<dbReference type="InterPro" id="IPR050576">
    <property type="entry name" value="Cilia_flagella_integrity"/>
</dbReference>
<dbReference type="GeneID" id="17263885"/>
<dbReference type="RefSeq" id="XP_005770285.1">
    <property type="nucleotide sequence ID" value="XM_005770228.1"/>
</dbReference>
<dbReference type="Pfam" id="PF12799">
    <property type="entry name" value="LRR_4"/>
    <property type="match status" value="1"/>
</dbReference>
<dbReference type="AlphaFoldDB" id="A0A0D3J2X1"/>
<reference evidence="7" key="1">
    <citation type="journal article" date="2013" name="Nature">
        <title>Pan genome of the phytoplankton Emiliania underpins its global distribution.</title>
        <authorList>
            <person name="Read B.A."/>
            <person name="Kegel J."/>
            <person name="Klute M.J."/>
            <person name="Kuo A."/>
            <person name="Lefebvre S.C."/>
            <person name="Maumus F."/>
            <person name="Mayer C."/>
            <person name="Miller J."/>
            <person name="Monier A."/>
            <person name="Salamov A."/>
            <person name="Young J."/>
            <person name="Aguilar M."/>
            <person name="Claverie J.M."/>
            <person name="Frickenhaus S."/>
            <person name="Gonzalez K."/>
            <person name="Herman E.K."/>
            <person name="Lin Y.C."/>
            <person name="Napier J."/>
            <person name="Ogata H."/>
            <person name="Sarno A.F."/>
            <person name="Shmutz J."/>
            <person name="Schroeder D."/>
            <person name="de Vargas C."/>
            <person name="Verret F."/>
            <person name="von Dassow P."/>
            <person name="Valentin K."/>
            <person name="Van de Peer Y."/>
            <person name="Wheeler G."/>
            <person name="Dacks J.B."/>
            <person name="Delwiche C.F."/>
            <person name="Dyhrman S.T."/>
            <person name="Glockner G."/>
            <person name="John U."/>
            <person name="Richards T."/>
            <person name="Worden A.Z."/>
            <person name="Zhang X."/>
            <person name="Grigoriev I.V."/>
            <person name="Allen A.E."/>
            <person name="Bidle K."/>
            <person name="Borodovsky M."/>
            <person name="Bowler C."/>
            <person name="Brownlee C."/>
            <person name="Cock J.M."/>
            <person name="Elias M."/>
            <person name="Gladyshev V.N."/>
            <person name="Groth M."/>
            <person name="Guda C."/>
            <person name="Hadaegh A."/>
            <person name="Iglesias-Rodriguez M.D."/>
            <person name="Jenkins J."/>
            <person name="Jones B.M."/>
            <person name="Lawson T."/>
            <person name="Leese F."/>
            <person name="Lindquist E."/>
            <person name="Lobanov A."/>
            <person name="Lomsadze A."/>
            <person name="Malik S.B."/>
            <person name="Marsh M.E."/>
            <person name="Mackinder L."/>
            <person name="Mock T."/>
            <person name="Mueller-Roeber B."/>
            <person name="Pagarete A."/>
            <person name="Parker M."/>
            <person name="Probert I."/>
            <person name="Quesneville H."/>
            <person name="Raines C."/>
            <person name="Rensing S.A."/>
            <person name="Riano-Pachon D.M."/>
            <person name="Richier S."/>
            <person name="Rokitta S."/>
            <person name="Shiraiwa Y."/>
            <person name="Soanes D.M."/>
            <person name="van der Giezen M."/>
            <person name="Wahlund T.M."/>
            <person name="Williams B."/>
            <person name="Wilson W."/>
            <person name="Wolfe G."/>
            <person name="Wurch L.L."/>
        </authorList>
    </citation>
    <scope>NUCLEOTIDE SEQUENCE</scope>
</reference>
<dbReference type="PANTHER" id="PTHR45973:SF9">
    <property type="entry name" value="LEUCINE-RICH REPEAT-CONTAINING PROTEIN 46"/>
    <property type="match status" value="1"/>
</dbReference>
<keyword evidence="2" id="KW-0433">Leucine-rich repeat</keyword>
<evidence type="ECO:0000313" key="7">
    <source>
        <dbReference type="Proteomes" id="UP000013827"/>
    </source>
</evidence>
<dbReference type="PROSITE" id="PS51450">
    <property type="entry name" value="LRR"/>
    <property type="match status" value="2"/>
</dbReference>
<keyword evidence="7" id="KW-1185">Reference proteome</keyword>
<dbReference type="Proteomes" id="UP000013827">
    <property type="component" value="Unassembled WGS sequence"/>
</dbReference>
<dbReference type="PaxDb" id="2903-EOD17856"/>
<dbReference type="KEGG" id="ehx:EMIHUDRAFT_209869"/>
<dbReference type="InterPro" id="IPR032675">
    <property type="entry name" value="LRR_dom_sf"/>
</dbReference>
<evidence type="ECO:0000313" key="6">
    <source>
        <dbReference type="EnsemblProtists" id="EOD17856"/>
    </source>
</evidence>
<reference evidence="6" key="2">
    <citation type="submission" date="2024-10" db="UniProtKB">
        <authorList>
            <consortium name="EnsemblProtists"/>
        </authorList>
    </citation>
    <scope>IDENTIFICATION</scope>
</reference>
<evidence type="ECO:0000256" key="4">
    <source>
        <dbReference type="ARBA" id="ARBA00023069"/>
    </source>
</evidence>
<proteinExistence type="predicted"/>
<dbReference type="STRING" id="2903.R1E492"/>
<evidence type="ECO:0000256" key="5">
    <source>
        <dbReference type="ARBA" id="ARBA00023273"/>
    </source>
</evidence>
<evidence type="ECO:0000256" key="2">
    <source>
        <dbReference type="ARBA" id="ARBA00022614"/>
    </source>
</evidence>
<name>A0A0D3J2X1_EMIH1</name>
<evidence type="ECO:0000256" key="1">
    <source>
        <dbReference type="ARBA" id="ARBA00004138"/>
    </source>
</evidence>
<dbReference type="SUPFAM" id="SSF52058">
    <property type="entry name" value="L domain-like"/>
    <property type="match status" value="1"/>
</dbReference>
<dbReference type="Gene3D" id="3.80.10.10">
    <property type="entry name" value="Ribonuclease Inhibitor"/>
    <property type="match status" value="1"/>
</dbReference>
<sequence>MATSRLTGDAVKANTGQYDCADVHSLAMPRAGLRVIEALAPCVNLRHLDLSHNRIGRMEGLEALAQLRRLALSDNEITTIQGALLLDGNRITSLTMLDGESLALVDAAGLDASPSKDV</sequence>
<protein>
    <submittedName>
        <fullName evidence="6">Uncharacterized protein</fullName>
    </submittedName>
</protein>
<dbReference type="InterPro" id="IPR025875">
    <property type="entry name" value="Leu-rich_rpt_4"/>
</dbReference>
<evidence type="ECO:0000256" key="3">
    <source>
        <dbReference type="ARBA" id="ARBA00022737"/>
    </source>
</evidence>
<keyword evidence="4" id="KW-0969">Cilium</keyword>
<keyword evidence="3" id="KW-0677">Repeat</keyword>
<accession>A0A0D3J2X1</accession>
<dbReference type="EnsemblProtists" id="EOD17856">
    <property type="protein sequence ID" value="EOD17856"/>
    <property type="gene ID" value="EMIHUDRAFT_209869"/>
</dbReference>
<organism evidence="6 7">
    <name type="scientific">Emiliania huxleyi (strain CCMP1516)</name>
    <dbReference type="NCBI Taxonomy" id="280463"/>
    <lineage>
        <taxon>Eukaryota</taxon>
        <taxon>Haptista</taxon>
        <taxon>Haptophyta</taxon>
        <taxon>Prymnesiophyceae</taxon>
        <taxon>Isochrysidales</taxon>
        <taxon>Noelaerhabdaceae</taxon>
        <taxon>Emiliania</taxon>
    </lineage>
</organism>
<dbReference type="HOGENOM" id="CLU_2077519_0_0_1"/>
<dbReference type="InterPro" id="IPR001611">
    <property type="entry name" value="Leu-rich_rpt"/>
</dbReference>